<feature type="non-terminal residue" evidence="3">
    <location>
        <position position="137"/>
    </location>
</feature>
<evidence type="ECO:0000256" key="1">
    <source>
        <dbReference type="ARBA" id="ARBA00004370"/>
    </source>
</evidence>
<evidence type="ECO:0000313" key="4">
    <source>
        <dbReference type="Proteomes" id="UP001497623"/>
    </source>
</evidence>
<dbReference type="Gene3D" id="2.70.170.10">
    <property type="entry name" value="Neurotransmitter-gated ion-channel ligand-binding domain"/>
    <property type="match status" value="1"/>
</dbReference>
<feature type="non-terminal residue" evidence="3">
    <location>
        <position position="1"/>
    </location>
</feature>
<dbReference type="InterPro" id="IPR018000">
    <property type="entry name" value="Neurotransmitter_ion_chnl_CS"/>
</dbReference>
<dbReference type="GO" id="GO:0005230">
    <property type="term" value="F:extracellular ligand-gated monoatomic ion channel activity"/>
    <property type="evidence" value="ECO:0007669"/>
    <property type="project" value="InterPro"/>
</dbReference>
<dbReference type="AlphaFoldDB" id="A0AAV2RIK6"/>
<accession>A0AAV2RIK6</accession>
<sequence>PRVKFKNLKEIKLLNHIDTMSNAPWLPSYEYRGGGYSSCEVDTRYELLTVERRSDALPDNTENVGEDAIYQGSDNPLILEQYNTVEFSCQFDLAQYPFDSQLCILSLIMRGVTKDFVSLRRGLDLEGITFQGQSRLM</sequence>
<keyword evidence="4" id="KW-1185">Reference proteome</keyword>
<protein>
    <recommendedName>
        <fullName evidence="5">Neurotransmitter-gated ion-channel ligand-binding domain-containing protein</fullName>
    </recommendedName>
</protein>
<proteinExistence type="predicted"/>
<reference evidence="3 4" key="1">
    <citation type="submission" date="2024-05" db="EMBL/GenBank/DDBJ databases">
        <authorList>
            <person name="Wallberg A."/>
        </authorList>
    </citation>
    <scope>NUCLEOTIDE SEQUENCE [LARGE SCALE GENOMIC DNA]</scope>
</reference>
<dbReference type="PROSITE" id="PS00236">
    <property type="entry name" value="NEUROTR_ION_CHANNEL"/>
    <property type="match status" value="1"/>
</dbReference>
<dbReference type="GO" id="GO:0016020">
    <property type="term" value="C:membrane"/>
    <property type="evidence" value="ECO:0007669"/>
    <property type="project" value="UniProtKB-SubCell"/>
</dbReference>
<dbReference type="EMBL" id="CAXKWB010023644">
    <property type="protein sequence ID" value="CAL4125449.1"/>
    <property type="molecule type" value="Genomic_DNA"/>
</dbReference>
<dbReference type="SUPFAM" id="SSF63712">
    <property type="entry name" value="Nicotinic receptor ligand binding domain-like"/>
    <property type="match status" value="1"/>
</dbReference>
<comment type="subcellular location">
    <subcellularLocation>
        <location evidence="1">Membrane</location>
    </subcellularLocation>
</comment>
<keyword evidence="2" id="KW-0472">Membrane</keyword>
<evidence type="ECO:0000256" key="2">
    <source>
        <dbReference type="ARBA" id="ARBA00023136"/>
    </source>
</evidence>
<name>A0AAV2RIK6_MEGNR</name>
<gene>
    <name evidence="3" type="ORF">MNOR_LOCUS25137</name>
</gene>
<evidence type="ECO:0000313" key="3">
    <source>
        <dbReference type="EMBL" id="CAL4125449.1"/>
    </source>
</evidence>
<comment type="caution">
    <text evidence="3">The sequence shown here is derived from an EMBL/GenBank/DDBJ whole genome shotgun (WGS) entry which is preliminary data.</text>
</comment>
<evidence type="ECO:0008006" key="5">
    <source>
        <dbReference type="Google" id="ProtNLM"/>
    </source>
</evidence>
<organism evidence="3 4">
    <name type="scientific">Meganyctiphanes norvegica</name>
    <name type="common">Northern krill</name>
    <name type="synonym">Thysanopoda norvegica</name>
    <dbReference type="NCBI Taxonomy" id="48144"/>
    <lineage>
        <taxon>Eukaryota</taxon>
        <taxon>Metazoa</taxon>
        <taxon>Ecdysozoa</taxon>
        <taxon>Arthropoda</taxon>
        <taxon>Crustacea</taxon>
        <taxon>Multicrustacea</taxon>
        <taxon>Malacostraca</taxon>
        <taxon>Eumalacostraca</taxon>
        <taxon>Eucarida</taxon>
        <taxon>Euphausiacea</taxon>
        <taxon>Euphausiidae</taxon>
        <taxon>Meganyctiphanes</taxon>
    </lineage>
</organism>
<dbReference type="InterPro" id="IPR036734">
    <property type="entry name" value="Neur_chan_lig-bd_sf"/>
</dbReference>
<dbReference type="Proteomes" id="UP001497623">
    <property type="component" value="Unassembled WGS sequence"/>
</dbReference>